<dbReference type="KEGG" id="sku:Sulku_1781"/>
<dbReference type="HOGENOM" id="CLU_000445_30_3_7"/>
<dbReference type="Gene3D" id="3.40.50.2300">
    <property type="match status" value="1"/>
</dbReference>
<evidence type="ECO:0000256" key="3">
    <source>
        <dbReference type="ARBA" id="ARBA00023015"/>
    </source>
</evidence>
<evidence type="ECO:0000313" key="11">
    <source>
        <dbReference type="Proteomes" id="UP000008721"/>
    </source>
</evidence>
<evidence type="ECO:0000313" key="10">
    <source>
        <dbReference type="EMBL" id="ADR34442.1"/>
    </source>
</evidence>
<keyword evidence="1 6" id="KW-0597">Phosphoprotein</keyword>
<dbReference type="Proteomes" id="UP000008721">
    <property type="component" value="Chromosome"/>
</dbReference>
<name>E4U1A5_SULKY</name>
<feature type="domain" description="Response regulatory" evidence="8">
    <location>
        <begin position="2"/>
        <end position="116"/>
    </location>
</feature>
<dbReference type="AlphaFoldDB" id="E4U1A5"/>
<dbReference type="InterPro" id="IPR036388">
    <property type="entry name" value="WH-like_DNA-bd_sf"/>
</dbReference>
<dbReference type="PROSITE" id="PS51755">
    <property type="entry name" value="OMPR_PHOB"/>
    <property type="match status" value="1"/>
</dbReference>
<dbReference type="Pfam" id="PF00072">
    <property type="entry name" value="Response_reg"/>
    <property type="match status" value="1"/>
</dbReference>
<dbReference type="InterPro" id="IPR001789">
    <property type="entry name" value="Sig_transdc_resp-reg_receiver"/>
</dbReference>
<dbReference type="InterPro" id="IPR011006">
    <property type="entry name" value="CheY-like_superfamily"/>
</dbReference>
<keyword evidence="5" id="KW-0804">Transcription</keyword>
<dbReference type="GO" id="GO:0000976">
    <property type="term" value="F:transcription cis-regulatory region binding"/>
    <property type="evidence" value="ECO:0007669"/>
    <property type="project" value="TreeGrafter"/>
</dbReference>
<evidence type="ECO:0000256" key="5">
    <source>
        <dbReference type="ARBA" id="ARBA00023163"/>
    </source>
</evidence>
<keyword evidence="3" id="KW-0805">Transcription regulation</keyword>
<dbReference type="EMBL" id="CP002355">
    <property type="protein sequence ID" value="ADR34442.1"/>
    <property type="molecule type" value="Genomic_DNA"/>
</dbReference>
<dbReference type="PANTHER" id="PTHR48111">
    <property type="entry name" value="REGULATOR OF RPOS"/>
    <property type="match status" value="1"/>
</dbReference>
<dbReference type="SUPFAM" id="SSF52172">
    <property type="entry name" value="CheY-like"/>
    <property type="match status" value="1"/>
</dbReference>
<feature type="DNA-binding region" description="OmpR/PhoB-type" evidence="7">
    <location>
        <begin position="125"/>
        <end position="219"/>
    </location>
</feature>
<evidence type="ECO:0000259" key="9">
    <source>
        <dbReference type="PROSITE" id="PS51755"/>
    </source>
</evidence>
<keyword evidence="4 7" id="KW-0238">DNA-binding</keyword>
<dbReference type="GO" id="GO:0005829">
    <property type="term" value="C:cytosol"/>
    <property type="evidence" value="ECO:0007669"/>
    <property type="project" value="TreeGrafter"/>
</dbReference>
<feature type="domain" description="OmpR/PhoB-type" evidence="9">
    <location>
        <begin position="125"/>
        <end position="219"/>
    </location>
</feature>
<evidence type="ECO:0000256" key="2">
    <source>
        <dbReference type="ARBA" id="ARBA00023012"/>
    </source>
</evidence>
<keyword evidence="2" id="KW-0902">Two-component regulatory system</keyword>
<dbReference type="OrthoDB" id="8912111at2"/>
<evidence type="ECO:0000259" key="8">
    <source>
        <dbReference type="PROSITE" id="PS50110"/>
    </source>
</evidence>
<accession>E4U1A5</accession>
<evidence type="ECO:0000256" key="4">
    <source>
        <dbReference type="ARBA" id="ARBA00023125"/>
    </source>
</evidence>
<dbReference type="GO" id="GO:0006355">
    <property type="term" value="P:regulation of DNA-templated transcription"/>
    <property type="evidence" value="ECO:0007669"/>
    <property type="project" value="InterPro"/>
</dbReference>
<dbReference type="Pfam" id="PF00486">
    <property type="entry name" value="Trans_reg_C"/>
    <property type="match status" value="1"/>
</dbReference>
<dbReference type="InterPro" id="IPR001867">
    <property type="entry name" value="OmpR/PhoB-type_DNA-bd"/>
</dbReference>
<dbReference type="Gene3D" id="1.10.10.10">
    <property type="entry name" value="Winged helix-like DNA-binding domain superfamily/Winged helix DNA-binding domain"/>
    <property type="match status" value="1"/>
</dbReference>
<dbReference type="InterPro" id="IPR039420">
    <property type="entry name" value="WalR-like"/>
</dbReference>
<dbReference type="STRING" id="709032.Sulku_1781"/>
<proteinExistence type="predicted"/>
<keyword evidence="11" id="KW-1185">Reference proteome</keyword>
<dbReference type="CDD" id="cd00383">
    <property type="entry name" value="trans_reg_C"/>
    <property type="match status" value="1"/>
</dbReference>
<feature type="modified residue" description="4-aspartylphosphate" evidence="6">
    <location>
        <position position="51"/>
    </location>
</feature>
<evidence type="ECO:0000256" key="1">
    <source>
        <dbReference type="ARBA" id="ARBA00022553"/>
    </source>
</evidence>
<reference evidence="10 11" key="1">
    <citation type="journal article" date="2012" name="Stand. Genomic Sci.">
        <title>Complete genome sequence of the sulfur compounds oxidizing chemolithoautotroph Sulfuricurvum kujiense type strain (YK-1(T)).</title>
        <authorList>
            <person name="Han C."/>
            <person name="Kotsyurbenko O."/>
            <person name="Chertkov O."/>
            <person name="Held B."/>
            <person name="Lapidus A."/>
            <person name="Nolan M."/>
            <person name="Lucas S."/>
            <person name="Hammon N."/>
            <person name="Deshpande S."/>
            <person name="Cheng J.F."/>
            <person name="Tapia R."/>
            <person name="Goodwin L.A."/>
            <person name="Pitluck S."/>
            <person name="Liolios K."/>
            <person name="Pagani I."/>
            <person name="Ivanova N."/>
            <person name="Mavromatis K."/>
            <person name="Mikhailova N."/>
            <person name="Pati A."/>
            <person name="Chen A."/>
            <person name="Palaniappan K."/>
            <person name="Land M."/>
            <person name="Hauser L."/>
            <person name="Chang Y.J."/>
            <person name="Jeffries C.D."/>
            <person name="Brambilla E.M."/>
            <person name="Rohde M."/>
            <person name="Spring S."/>
            <person name="Sikorski J."/>
            <person name="Goker M."/>
            <person name="Woyke T."/>
            <person name="Bristow J."/>
            <person name="Eisen J.A."/>
            <person name="Markowitz V."/>
            <person name="Hugenholtz P."/>
            <person name="Kyrpides N.C."/>
            <person name="Klenk H.P."/>
            <person name="Detter J.C."/>
        </authorList>
    </citation>
    <scope>NUCLEOTIDE SEQUENCE [LARGE SCALE GENOMIC DNA]</scope>
    <source>
        <strain evidence="11">ATCC BAA-921 / DSM 16994 / JCM 11577 / YK-1</strain>
    </source>
</reference>
<organism evidence="10 11">
    <name type="scientific">Sulfuricurvum kujiense (strain ATCC BAA-921 / DSM 16994 / JCM 11577 / YK-1)</name>
    <dbReference type="NCBI Taxonomy" id="709032"/>
    <lineage>
        <taxon>Bacteria</taxon>
        <taxon>Pseudomonadati</taxon>
        <taxon>Campylobacterota</taxon>
        <taxon>Epsilonproteobacteria</taxon>
        <taxon>Campylobacterales</taxon>
        <taxon>Sulfurimonadaceae</taxon>
        <taxon>Sulfuricurvum</taxon>
    </lineage>
</organism>
<protein>
    <submittedName>
        <fullName evidence="10">Two component transcriptional regulator, winged helix family</fullName>
    </submittedName>
</protein>
<sequence>MRALLLEDDYAFNTLIAEELIRLGFSVDSCFEGECAINAVYTQQHDLYIIDINVPSFNGFEVLTYIRERYANTPALIITTHSEIEYLKKGFALGCHDYLKKPFEMEELMIRIHNALRLSNPQQRDDRLALSQGYTYSLITGELYYHDILVELTRIESLLLRVLIQNIGNVVGSDTIQNYVWNNEEISPSTMRYWVHRLMKKLKSGMIVNVRGVGYRLRKL</sequence>
<dbReference type="SMART" id="SM00448">
    <property type="entry name" value="REC"/>
    <property type="match status" value="1"/>
</dbReference>
<dbReference type="GO" id="GO:0000156">
    <property type="term" value="F:phosphorelay response regulator activity"/>
    <property type="evidence" value="ECO:0007669"/>
    <property type="project" value="TreeGrafter"/>
</dbReference>
<evidence type="ECO:0000256" key="7">
    <source>
        <dbReference type="PROSITE-ProRule" id="PRU01091"/>
    </source>
</evidence>
<dbReference type="GO" id="GO:0032993">
    <property type="term" value="C:protein-DNA complex"/>
    <property type="evidence" value="ECO:0007669"/>
    <property type="project" value="TreeGrafter"/>
</dbReference>
<dbReference type="PROSITE" id="PS50110">
    <property type="entry name" value="RESPONSE_REGULATORY"/>
    <property type="match status" value="1"/>
</dbReference>
<dbReference type="RefSeq" id="WP_013460639.1">
    <property type="nucleotide sequence ID" value="NC_014762.1"/>
</dbReference>
<evidence type="ECO:0000256" key="6">
    <source>
        <dbReference type="PROSITE-ProRule" id="PRU00169"/>
    </source>
</evidence>
<dbReference type="eggNOG" id="COG0745">
    <property type="taxonomic scope" value="Bacteria"/>
</dbReference>
<dbReference type="SMART" id="SM00862">
    <property type="entry name" value="Trans_reg_C"/>
    <property type="match status" value="1"/>
</dbReference>
<gene>
    <name evidence="10" type="ordered locus">Sulku_1781</name>
</gene>
<dbReference type="PANTHER" id="PTHR48111:SF1">
    <property type="entry name" value="TWO-COMPONENT RESPONSE REGULATOR ORR33"/>
    <property type="match status" value="1"/>
</dbReference>